<dbReference type="InterPro" id="IPR045112">
    <property type="entry name" value="PPAN-like"/>
</dbReference>
<proteinExistence type="predicted"/>
<dbReference type="PANTHER" id="PTHR12661:SF5">
    <property type="entry name" value="SUPPRESSOR OF SWI4 1 HOMOLOG"/>
    <property type="match status" value="1"/>
</dbReference>
<comment type="caution">
    <text evidence="2">The sequence shown here is derived from an EMBL/GenBank/DDBJ whole genome shotgun (WGS) entry which is preliminary data.</text>
</comment>
<feature type="region of interest" description="Disordered" evidence="1">
    <location>
        <begin position="997"/>
        <end position="1075"/>
    </location>
</feature>
<feature type="compositionally biased region" description="Low complexity" evidence="1">
    <location>
        <begin position="1422"/>
        <end position="1431"/>
    </location>
</feature>
<dbReference type="CDD" id="cd19671">
    <property type="entry name" value="UBR-box_UBR4_5_6_7"/>
    <property type="match status" value="1"/>
</dbReference>
<keyword evidence="3" id="KW-1185">Reference proteome</keyword>
<feature type="region of interest" description="Disordered" evidence="1">
    <location>
        <begin position="736"/>
        <end position="768"/>
    </location>
</feature>
<feature type="compositionally biased region" description="Basic and acidic residues" evidence="1">
    <location>
        <begin position="746"/>
        <end position="757"/>
    </location>
</feature>
<feature type="compositionally biased region" description="Acidic residues" evidence="1">
    <location>
        <begin position="1440"/>
        <end position="1451"/>
    </location>
</feature>
<reference evidence="2 3" key="1">
    <citation type="submission" date="2024-04" db="EMBL/GenBank/DDBJ databases">
        <title>Tritrichomonas musculus Genome.</title>
        <authorList>
            <person name="Alves-Ferreira E."/>
            <person name="Grigg M."/>
            <person name="Lorenzi H."/>
            <person name="Galac M."/>
        </authorList>
    </citation>
    <scope>NUCLEOTIDE SEQUENCE [LARGE SCALE GENOMIC DNA]</scope>
    <source>
        <strain evidence="2 3">EAF2021</strain>
    </source>
</reference>
<evidence type="ECO:0000313" key="2">
    <source>
        <dbReference type="EMBL" id="KAK8900343.1"/>
    </source>
</evidence>
<name>A0ABR2LAG4_9EUKA</name>
<dbReference type="SUPFAM" id="SSF50978">
    <property type="entry name" value="WD40 repeat-like"/>
    <property type="match status" value="1"/>
</dbReference>
<evidence type="ECO:0000256" key="1">
    <source>
        <dbReference type="SAM" id="MobiDB-lite"/>
    </source>
</evidence>
<feature type="compositionally biased region" description="Acidic residues" evidence="1">
    <location>
        <begin position="1410"/>
        <end position="1421"/>
    </location>
</feature>
<accession>A0ABR2LAG4</accession>
<feature type="compositionally biased region" description="Low complexity" evidence="1">
    <location>
        <begin position="1001"/>
        <end position="1074"/>
    </location>
</feature>
<protein>
    <recommendedName>
        <fullName evidence="4">UBR-type domain-containing protein</fullName>
    </recommendedName>
</protein>
<sequence length="1777" mass="201645">MSLSLFRPLNTLERYDSLRQLPTQADTIESLTTLSQLDVNSLNDNEILNVSDFWCKIIMLVKFGFSVTKIELTDHILIAIINSAETAILLHLRLLAANYPSLEPILCFLGLSDNIFNDCEAPEKYPIRLIKSTESHFTLISFFKNRFENESKLNINEIFTLAIGIASKAHNIQNTDPSYDYVFTAINSFNDITQEMLNVEDLSSVIEKVRGFPTFSYLIILFLYEYLFNSIVPSPFTIPNFFTRLIPFFENAEKASNYSSLLILTTSEPILYTDKLLSLPLFGLIFRKGLIIDENVLFNFTPETKFEQLLIYALYINIDHPVMEKFFSQAFPENAKEFIESSKNKLGLSESVETLIKKATEGNAESAKRLYNLKVPASQLTDEKSPLQNILRILQSDNVEINDPSNVDDFTQIKLIRLFQLGRPPPLEFVTEILKNLHKKLMEATPKDTFDIIMCNCTAYDFKSQTYDIPLPLTIEDFIMDLPFKPFIAYSQLVYLTVVAYDIISTNNEELFNLYVDFSLHLYLNYVNNSHLRNFLLQEMPSIFEEKRNKARMQHAVRAIEITPLEHRIETLKSLNPILNDTEIFEVTQFLINSGDNKSLAAFFKMSPSAASTIAPKFDKEKQFKLFEVLFEHDMSSISIEYARLLLNNEDRKETKEKLIQILCKNALEHPKTVAQVFLAPSLNMSVEDTGNLLTNLPHFSNEISLGFTQMLSKLLSLLPVHLLLLKKLPPEKPQISSQWEDDLQQETKKLSQKENDGSNEEVPDSRQANDRKFVDIWRYPDQPEKCQKDSPNSHHYFYCYTCGIHGSSYICQHCAELCHFGHDIVLASTTENHACCCGSHCIANRPILPPFPEIQKTETEINIEKKESCVSDSVLLNLFLNLASSKLAQKKNSDETAIESLFGSKQLLSEVSLSSFDRSSLLSASPFRLKPITDSPKFVNISDLVNLLSSREPITHLIRRSSVVPLHLMELAGPASNILVICNGKKLISYSITQTSKSSNNTENNNSNNENNNNNNNNENNNNNNNDNNNNNNNNENNNNNNNDNNNNNNNNENNNNNNNENNNNNNNANNDNAEMEADSPLEITDGSCLKQLHQFQIDNIGLQLCVCPIDPSVFAVVSTHHVSIFSVDSSGSFRNVTEIELMLEELGTHIFVDSVFWVPNQLMHLAVVCNAFIKIYDVPQDCFSPVAYYVPPQDCFFTSVATSSIDEDTAIILFGISNGKIAIREIKGKVNDTSPTGVSVNRFIETKKRIPQYPIISLSEENDIIFVSSQTTQTMLIMKLSQVIEVMVSRQPSPSESNSNNNNSKVIDTYDVQLGEVKNTGALSLIGSIATTNFFEHPSSGSVMSINFNTETCSFEVSFMNKNVPSCPIPLFEGQMSTLSTLINNNKLYAISPINGKLMRLTSANSMESDDDEVDENDSPNDSNNNNSDDYNENIVFSDDDDDEDENDDDRNYNDDGNRPVINENIQVPPWFWTLSKVSTNDISIVESKNNKDIHQLLSGSRYIFDESLKHKSLLIQSTNANQLVVGFRVSLGSSASYHRPPWVKINGRKQSVNSMRFFMLPLKPGEVKSKAINKIEFGSNNGYDINCDRIDVFVIDKSMFPKEYLYLTVKSYDWLNLGTSLFDYIDSKVSKKKRLYQFNDRIINLMNLCTQAIAGEDQQNSNNNDSKSSESEVMSEVQLRKVIRLMYFNPKASDMCRRLIVKCVRNRDDAIKIWADEIVQTVQQKQVAEESWSLIWRDISLLPQELMQATSNKLWESDYVLDGPCSVISAFMSK</sequence>
<dbReference type="Proteomes" id="UP001470230">
    <property type="component" value="Unassembled WGS sequence"/>
</dbReference>
<evidence type="ECO:0000313" key="3">
    <source>
        <dbReference type="Proteomes" id="UP001470230"/>
    </source>
</evidence>
<gene>
    <name evidence="2" type="ORF">M9Y10_002669</name>
</gene>
<evidence type="ECO:0008006" key="4">
    <source>
        <dbReference type="Google" id="ProtNLM"/>
    </source>
</evidence>
<dbReference type="EMBL" id="JAPFFF010000001">
    <property type="protein sequence ID" value="KAK8900343.1"/>
    <property type="molecule type" value="Genomic_DNA"/>
</dbReference>
<dbReference type="InterPro" id="IPR036322">
    <property type="entry name" value="WD40_repeat_dom_sf"/>
</dbReference>
<organism evidence="2 3">
    <name type="scientific">Tritrichomonas musculus</name>
    <dbReference type="NCBI Taxonomy" id="1915356"/>
    <lineage>
        <taxon>Eukaryota</taxon>
        <taxon>Metamonada</taxon>
        <taxon>Parabasalia</taxon>
        <taxon>Tritrichomonadida</taxon>
        <taxon>Tritrichomonadidae</taxon>
        <taxon>Tritrichomonas</taxon>
    </lineage>
</organism>
<dbReference type="PANTHER" id="PTHR12661">
    <property type="entry name" value="PETER PAN-RELATED"/>
    <property type="match status" value="1"/>
</dbReference>
<feature type="region of interest" description="Disordered" evidence="1">
    <location>
        <begin position="1407"/>
        <end position="1463"/>
    </location>
</feature>